<dbReference type="EMBL" id="BAAAQM010000021">
    <property type="protein sequence ID" value="GAA1975460.1"/>
    <property type="molecule type" value="Genomic_DNA"/>
</dbReference>
<keyword evidence="1" id="KW-0472">Membrane</keyword>
<keyword evidence="1" id="KW-0812">Transmembrane</keyword>
<organism evidence="2 3">
    <name type="scientific">Catenulispora subtropica</name>
    <dbReference type="NCBI Taxonomy" id="450798"/>
    <lineage>
        <taxon>Bacteria</taxon>
        <taxon>Bacillati</taxon>
        <taxon>Actinomycetota</taxon>
        <taxon>Actinomycetes</taxon>
        <taxon>Catenulisporales</taxon>
        <taxon>Catenulisporaceae</taxon>
        <taxon>Catenulispora</taxon>
    </lineage>
</organism>
<gene>
    <name evidence="2" type="ORF">GCM10009838_39550</name>
</gene>
<name>A0ABP5DAK3_9ACTN</name>
<feature type="transmembrane region" description="Helical" evidence="1">
    <location>
        <begin position="42"/>
        <end position="62"/>
    </location>
</feature>
<comment type="caution">
    <text evidence="2">The sequence shown here is derived from an EMBL/GenBank/DDBJ whole genome shotgun (WGS) entry which is preliminary data.</text>
</comment>
<evidence type="ECO:0000256" key="1">
    <source>
        <dbReference type="SAM" id="Phobius"/>
    </source>
</evidence>
<accession>A0ABP5DAK3</accession>
<dbReference type="Proteomes" id="UP001499854">
    <property type="component" value="Unassembled WGS sequence"/>
</dbReference>
<proteinExistence type="predicted"/>
<evidence type="ECO:0000313" key="2">
    <source>
        <dbReference type="EMBL" id="GAA1975460.1"/>
    </source>
</evidence>
<protein>
    <submittedName>
        <fullName evidence="2">Uncharacterized protein</fullName>
    </submittedName>
</protein>
<keyword evidence="3" id="KW-1185">Reference proteome</keyword>
<sequence>MIPALPPFAWLVAAGAELLWHDPPYADAKAKAVGLVHATTHVFPVILIALAAMGLVAAVAAVRARPRTHHPRGARRA</sequence>
<evidence type="ECO:0000313" key="3">
    <source>
        <dbReference type="Proteomes" id="UP001499854"/>
    </source>
</evidence>
<keyword evidence="1" id="KW-1133">Transmembrane helix</keyword>
<reference evidence="3" key="1">
    <citation type="journal article" date="2019" name="Int. J. Syst. Evol. Microbiol.">
        <title>The Global Catalogue of Microorganisms (GCM) 10K type strain sequencing project: providing services to taxonomists for standard genome sequencing and annotation.</title>
        <authorList>
            <consortium name="The Broad Institute Genomics Platform"/>
            <consortium name="The Broad Institute Genome Sequencing Center for Infectious Disease"/>
            <person name="Wu L."/>
            <person name="Ma J."/>
        </authorList>
    </citation>
    <scope>NUCLEOTIDE SEQUENCE [LARGE SCALE GENOMIC DNA]</scope>
    <source>
        <strain evidence="3">JCM 16013</strain>
    </source>
</reference>